<dbReference type="EMBL" id="OIVN01001098">
    <property type="protein sequence ID" value="SPC89800.1"/>
    <property type="molecule type" value="Genomic_DNA"/>
</dbReference>
<organism evidence="1">
    <name type="scientific">Fagus sylvatica</name>
    <name type="common">Beechnut</name>
    <dbReference type="NCBI Taxonomy" id="28930"/>
    <lineage>
        <taxon>Eukaryota</taxon>
        <taxon>Viridiplantae</taxon>
        <taxon>Streptophyta</taxon>
        <taxon>Embryophyta</taxon>
        <taxon>Tracheophyta</taxon>
        <taxon>Spermatophyta</taxon>
        <taxon>Magnoliopsida</taxon>
        <taxon>eudicotyledons</taxon>
        <taxon>Gunneridae</taxon>
        <taxon>Pentapetalae</taxon>
        <taxon>rosids</taxon>
        <taxon>fabids</taxon>
        <taxon>Fagales</taxon>
        <taxon>Fagaceae</taxon>
        <taxon>Fagus</taxon>
    </lineage>
</organism>
<dbReference type="AlphaFoldDB" id="A0A2N9FRU7"/>
<dbReference type="PANTHER" id="PTHR11260">
    <property type="entry name" value="GLUTATHIONE S-TRANSFERASE, GST, SUPERFAMILY, GST DOMAIN CONTAINING"/>
    <property type="match status" value="1"/>
</dbReference>
<evidence type="ECO:0000313" key="1">
    <source>
        <dbReference type="EMBL" id="SPC89800.1"/>
    </source>
</evidence>
<proteinExistence type="predicted"/>
<evidence type="ECO:0008006" key="2">
    <source>
        <dbReference type="Google" id="ProtNLM"/>
    </source>
</evidence>
<dbReference type="SUPFAM" id="SSF52833">
    <property type="entry name" value="Thioredoxin-like"/>
    <property type="match status" value="1"/>
</dbReference>
<protein>
    <recommendedName>
        <fullName evidence="2">GST C-terminal domain-containing protein</fullName>
    </recommendedName>
</protein>
<dbReference type="Gene3D" id="1.20.1050.10">
    <property type="match status" value="2"/>
</dbReference>
<dbReference type="InterPro" id="IPR036282">
    <property type="entry name" value="Glutathione-S-Trfase_C_sf"/>
</dbReference>
<sequence length="278" mass="31237">MVKNDVKLLGSWSSPFVMRPWIALNIKSVNYEFLEKTFGSKSQLLLQSNPVWSSSPSILASDPYDRAIERFWAAYADEKELGLPCSTISQMVFPLQLCSSDAICITLLICIYNAGHDLNLVSIYEGSGSSQLFSALKSLPPPCYYLTQKYTLFNHDKLYNNRLFELWLPSTEVGSLVYLSWTSPMLFNSLGDPNRRSTRWFPALRGLRGAQEDEERKALKGPVIEGIVLLEEAFGKCSKGKAFFGGDQIGLIDIAFGCYLGWLKVLGNLSRSENKMRL</sequence>
<dbReference type="InterPro" id="IPR036249">
    <property type="entry name" value="Thioredoxin-like_sf"/>
</dbReference>
<reference evidence="1" key="1">
    <citation type="submission" date="2018-02" db="EMBL/GenBank/DDBJ databases">
        <authorList>
            <person name="Cohen D.B."/>
            <person name="Kent A.D."/>
        </authorList>
    </citation>
    <scope>NUCLEOTIDE SEQUENCE</scope>
</reference>
<gene>
    <name evidence="1" type="ORF">FSB_LOCUS17682</name>
</gene>
<dbReference type="InterPro" id="IPR045073">
    <property type="entry name" value="Omega/Tau-like"/>
</dbReference>
<dbReference type="GO" id="GO:0004364">
    <property type="term" value="F:glutathione transferase activity"/>
    <property type="evidence" value="ECO:0007669"/>
    <property type="project" value="InterPro"/>
</dbReference>
<dbReference type="InterPro" id="IPR045074">
    <property type="entry name" value="GST_C_Tau"/>
</dbReference>
<name>A0A2N9FRU7_FAGSY</name>
<dbReference type="CDD" id="cd03185">
    <property type="entry name" value="GST_C_Tau"/>
    <property type="match status" value="1"/>
</dbReference>
<accession>A0A2N9FRU7</accession>
<dbReference type="Gene3D" id="3.40.30.10">
    <property type="entry name" value="Glutaredoxin"/>
    <property type="match status" value="1"/>
</dbReference>
<dbReference type="GO" id="GO:0005737">
    <property type="term" value="C:cytoplasm"/>
    <property type="evidence" value="ECO:0007669"/>
    <property type="project" value="TreeGrafter"/>
</dbReference>
<dbReference type="SUPFAM" id="SSF47616">
    <property type="entry name" value="GST C-terminal domain-like"/>
    <property type="match status" value="1"/>
</dbReference>
<dbReference type="PANTHER" id="PTHR11260:SF615">
    <property type="entry name" value="GLUTATHIONE S-TRANSFERASE U17"/>
    <property type="match status" value="1"/>
</dbReference>
<dbReference type="GO" id="GO:0006749">
    <property type="term" value="P:glutathione metabolic process"/>
    <property type="evidence" value="ECO:0007669"/>
    <property type="project" value="InterPro"/>
</dbReference>